<protein>
    <submittedName>
        <fullName evidence="1">Uncharacterized protein</fullName>
    </submittedName>
</protein>
<accession>A0A4Z2EK21</accession>
<evidence type="ECO:0000313" key="1">
    <source>
        <dbReference type="EMBL" id="TNN29095.1"/>
    </source>
</evidence>
<dbReference type="Proteomes" id="UP000314294">
    <property type="component" value="Unassembled WGS sequence"/>
</dbReference>
<comment type="caution">
    <text evidence="1">The sequence shown here is derived from an EMBL/GenBank/DDBJ whole genome shotgun (WGS) entry which is preliminary data.</text>
</comment>
<evidence type="ECO:0000313" key="2">
    <source>
        <dbReference type="Proteomes" id="UP000314294"/>
    </source>
</evidence>
<gene>
    <name evidence="1" type="ORF">EYF80_060757</name>
</gene>
<keyword evidence="2" id="KW-1185">Reference proteome</keyword>
<dbReference type="EMBL" id="SRLO01006066">
    <property type="protein sequence ID" value="TNN29095.1"/>
    <property type="molecule type" value="Genomic_DNA"/>
</dbReference>
<reference evidence="1 2" key="1">
    <citation type="submission" date="2019-03" db="EMBL/GenBank/DDBJ databases">
        <title>First draft genome of Liparis tanakae, snailfish: a comprehensive survey of snailfish specific genes.</title>
        <authorList>
            <person name="Kim W."/>
            <person name="Song I."/>
            <person name="Jeong J.-H."/>
            <person name="Kim D."/>
            <person name="Kim S."/>
            <person name="Ryu S."/>
            <person name="Song J.Y."/>
            <person name="Lee S.K."/>
        </authorList>
    </citation>
    <scope>NUCLEOTIDE SEQUENCE [LARGE SCALE GENOMIC DNA]</scope>
    <source>
        <tissue evidence="1">Muscle</tissue>
    </source>
</reference>
<organism evidence="1 2">
    <name type="scientific">Liparis tanakae</name>
    <name type="common">Tanaka's snailfish</name>
    <dbReference type="NCBI Taxonomy" id="230148"/>
    <lineage>
        <taxon>Eukaryota</taxon>
        <taxon>Metazoa</taxon>
        <taxon>Chordata</taxon>
        <taxon>Craniata</taxon>
        <taxon>Vertebrata</taxon>
        <taxon>Euteleostomi</taxon>
        <taxon>Actinopterygii</taxon>
        <taxon>Neopterygii</taxon>
        <taxon>Teleostei</taxon>
        <taxon>Neoteleostei</taxon>
        <taxon>Acanthomorphata</taxon>
        <taxon>Eupercaria</taxon>
        <taxon>Perciformes</taxon>
        <taxon>Cottioidei</taxon>
        <taxon>Cottales</taxon>
        <taxon>Liparidae</taxon>
        <taxon>Liparis</taxon>
    </lineage>
</organism>
<name>A0A4Z2EK21_9TELE</name>
<sequence>MLFVQRRHPVATKAPSEDGVQTLTMLGPAVTHTHWSSIKPPANFRQPGQAEAHIPTHTIPG</sequence>
<dbReference type="AlphaFoldDB" id="A0A4Z2EK21"/>
<proteinExistence type="predicted"/>